<sequence>MSEAGKRLLLICALAAGLLGNATAAASSRPDATDSPDALLQLMQSSYTQAARAVAREQSLADSAERRIAAARQELRLLQQYGRFADLQALLKRQQADAELSQDAALRIDQQITAARIALSEGQAAQAARALASLRERLVQINEPEQRDRAVLALAAVDAALGQRDAATQALGELIKRALRGEAGGEQQNRAALAYMQLAAIQLDMRDYQQGLLYYQEALRTAPDWAQHTQARARMGVAQMLNMTGGRPQAFEQLSAALAQFRLSDDQHGEADALLLQGFFLSRDGQARAAIAPYRQALALREGLHAQADVINALTHLGAQLAQVGQLAEAVLTTRRAVDLAQATDSASLQSDALNTYAEALAANGQPAQAFQEMSRAYSALQKMARLELVSQTGALREQFETDRQKLENERLNERLQLQQSGQSRLRWAFGVLAGLTALLLAALIALGRLYLTTRRLAQHDGLTGLYNRRRVLQLLEAEIERARRYQLQLALLSVDLDNFKKINDSQGHACGDRVLKDVARLFRQTLRQEDLAGRVGGEEFLLLLPHTGEAAALQLAERLRAQMEAELSVVPGWPVTASIGVASWMPGLGADELLQRADTALYEAKHKGRNRSELASQLGGLDSVPGGALPA</sequence>
<dbReference type="InterPro" id="IPR019734">
    <property type="entry name" value="TPR_rpt"/>
</dbReference>
<evidence type="ECO:0000256" key="2">
    <source>
        <dbReference type="ARBA" id="ARBA00034247"/>
    </source>
</evidence>
<dbReference type="InterPro" id="IPR011990">
    <property type="entry name" value="TPR-like_helical_dom_sf"/>
</dbReference>
<evidence type="ECO:0000259" key="7">
    <source>
        <dbReference type="PROSITE" id="PS50887"/>
    </source>
</evidence>
<dbReference type="GO" id="GO:0052621">
    <property type="term" value="F:diguanylate cyclase activity"/>
    <property type="evidence" value="ECO:0007669"/>
    <property type="project" value="UniProtKB-EC"/>
</dbReference>
<dbReference type="EC" id="2.7.7.65" evidence="1"/>
<dbReference type="Gene3D" id="3.30.70.270">
    <property type="match status" value="1"/>
</dbReference>
<evidence type="ECO:0000256" key="3">
    <source>
        <dbReference type="PROSITE-ProRule" id="PRU00339"/>
    </source>
</evidence>
<proteinExistence type="predicted"/>
<dbReference type="NCBIfam" id="TIGR00254">
    <property type="entry name" value="GGDEF"/>
    <property type="match status" value="1"/>
</dbReference>
<organism evidence="8 9">
    <name type="scientific">Roseateles aquae</name>
    <dbReference type="NCBI Taxonomy" id="3077235"/>
    <lineage>
        <taxon>Bacteria</taxon>
        <taxon>Pseudomonadati</taxon>
        <taxon>Pseudomonadota</taxon>
        <taxon>Betaproteobacteria</taxon>
        <taxon>Burkholderiales</taxon>
        <taxon>Sphaerotilaceae</taxon>
        <taxon>Roseateles</taxon>
    </lineage>
</organism>
<name>A0ABU3PH96_9BURK</name>
<evidence type="ECO:0000313" key="9">
    <source>
        <dbReference type="Proteomes" id="UP001246372"/>
    </source>
</evidence>
<dbReference type="CDD" id="cd01949">
    <property type="entry name" value="GGDEF"/>
    <property type="match status" value="1"/>
</dbReference>
<gene>
    <name evidence="8" type="ORF">RQP53_19530</name>
</gene>
<dbReference type="PANTHER" id="PTHR45138">
    <property type="entry name" value="REGULATORY COMPONENTS OF SENSORY TRANSDUCTION SYSTEM"/>
    <property type="match status" value="1"/>
</dbReference>
<dbReference type="SMART" id="SM00028">
    <property type="entry name" value="TPR"/>
    <property type="match status" value="3"/>
</dbReference>
<evidence type="ECO:0000256" key="4">
    <source>
        <dbReference type="SAM" id="Coils"/>
    </source>
</evidence>
<feature type="chain" id="PRO_5045764327" description="diguanylate cyclase" evidence="6">
    <location>
        <begin position="25"/>
        <end position="632"/>
    </location>
</feature>
<feature type="signal peptide" evidence="6">
    <location>
        <begin position="1"/>
        <end position="24"/>
    </location>
</feature>
<evidence type="ECO:0000256" key="1">
    <source>
        <dbReference type="ARBA" id="ARBA00012528"/>
    </source>
</evidence>
<accession>A0ABU3PH96</accession>
<dbReference type="InterPro" id="IPR000160">
    <property type="entry name" value="GGDEF_dom"/>
</dbReference>
<keyword evidence="5" id="KW-1133">Transmembrane helix</keyword>
<reference evidence="8" key="1">
    <citation type="submission" date="2023-09" db="EMBL/GenBank/DDBJ databases">
        <title>Paucibacter sp. APW11 Genome sequencing and assembly.</title>
        <authorList>
            <person name="Kim I."/>
        </authorList>
    </citation>
    <scope>NUCLEOTIDE SEQUENCE</scope>
    <source>
        <strain evidence="8">APW11</strain>
    </source>
</reference>
<feature type="transmembrane region" description="Helical" evidence="5">
    <location>
        <begin position="428"/>
        <end position="452"/>
    </location>
</feature>
<keyword evidence="8" id="KW-0808">Transferase</keyword>
<dbReference type="PROSITE" id="PS50887">
    <property type="entry name" value="GGDEF"/>
    <property type="match status" value="1"/>
</dbReference>
<keyword evidence="8" id="KW-0548">Nucleotidyltransferase</keyword>
<dbReference type="Proteomes" id="UP001246372">
    <property type="component" value="Unassembled WGS sequence"/>
</dbReference>
<dbReference type="Gene3D" id="1.25.40.10">
    <property type="entry name" value="Tetratricopeptide repeat domain"/>
    <property type="match status" value="2"/>
</dbReference>
<evidence type="ECO:0000256" key="6">
    <source>
        <dbReference type="SAM" id="SignalP"/>
    </source>
</evidence>
<keyword evidence="3" id="KW-0802">TPR repeat</keyword>
<keyword evidence="4" id="KW-0175">Coiled coil</keyword>
<feature type="domain" description="GGDEF" evidence="7">
    <location>
        <begin position="488"/>
        <end position="618"/>
    </location>
</feature>
<feature type="repeat" description="TPR" evidence="3">
    <location>
        <begin position="192"/>
        <end position="225"/>
    </location>
</feature>
<keyword evidence="9" id="KW-1185">Reference proteome</keyword>
<dbReference type="RefSeq" id="WP_315652361.1">
    <property type="nucleotide sequence ID" value="NZ_JAVXZY010000009.1"/>
</dbReference>
<dbReference type="EMBL" id="JAVXZY010000009">
    <property type="protein sequence ID" value="MDT9001477.1"/>
    <property type="molecule type" value="Genomic_DNA"/>
</dbReference>
<evidence type="ECO:0000256" key="5">
    <source>
        <dbReference type="SAM" id="Phobius"/>
    </source>
</evidence>
<comment type="caution">
    <text evidence="8">The sequence shown here is derived from an EMBL/GenBank/DDBJ whole genome shotgun (WGS) entry which is preliminary data.</text>
</comment>
<dbReference type="Pfam" id="PF00990">
    <property type="entry name" value="GGDEF"/>
    <property type="match status" value="1"/>
</dbReference>
<keyword evidence="5" id="KW-0472">Membrane</keyword>
<dbReference type="InterPro" id="IPR043128">
    <property type="entry name" value="Rev_trsase/Diguanyl_cyclase"/>
</dbReference>
<comment type="catalytic activity">
    <reaction evidence="2">
        <text>2 GTP = 3',3'-c-di-GMP + 2 diphosphate</text>
        <dbReference type="Rhea" id="RHEA:24898"/>
        <dbReference type="ChEBI" id="CHEBI:33019"/>
        <dbReference type="ChEBI" id="CHEBI:37565"/>
        <dbReference type="ChEBI" id="CHEBI:58805"/>
        <dbReference type="EC" id="2.7.7.65"/>
    </reaction>
</comment>
<protein>
    <recommendedName>
        <fullName evidence="1">diguanylate cyclase</fullName>
        <ecNumber evidence="1">2.7.7.65</ecNumber>
    </recommendedName>
</protein>
<dbReference type="PANTHER" id="PTHR45138:SF9">
    <property type="entry name" value="DIGUANYLATE CYCLASE DGCM-RELATED"/>
    <property type="match status" value="1"/>
</dbReference>
<dbReference type="SUPFAM" id="SSF55073">
    <property type="entry name" value="Nucleotide cyclase"/>
    <property type="match status" value="1"/>
</dbReference>
<keyword evidence="6" id="KW-0732">Signal</keyword>
<dbReference type="SUPFAM" id="SSF48452">
    <property type="entry name" value="TPR-like"/>
    <property type="match status" value="2"/>
</dbReference>
<feature type="coiled-coil region" evidence="4">
    <location>
        <begin position="54"/>
        <end position="81"/>
    </location>
</feature>
<dbReference type="InterPro" id="IPR029787">
    <property type="entry name" value="Nucleotide_cyclase"/>
</dbReference>
<dbReference type="InterPro" id="IPR050469">
    <property type="entry name" value="Diguanylate_Cyclase"/>
</dbReference>
<feature type="coiled-coil region" evidence="4">
    <location>
        <begin position="390"/>
        <end position="417"/>
    </location>
</feature>
<keyword evidence="5" id="KW-0812">Transmembrane</keyword>
<evidence type="ECO:0000313" key="8">
    <source>
        <dbReference type="EMBL" id="MDT9001477.1"/>
    </source>
</evidence>
<dbReference type="PROSITE" id="PS50005">
    <property type="entry name" value="TPR"/>
    <property type="match status" value="1"/>
</dbReference>
<dbReference type="SMART" id="SM00267">
    <property type="entry name" value="GGDEF"/>
    <property type="match status" value="1"/>
</dbReference>